<dbReference type="Proteomes" id="UP000002039">
    <property type="component" value="Unassembled WGS sequence"/>
</dbReference>
<dbReference type="GeneID" id="69031692"/>
<reference evidence="2" key="1">
    <citation type="journal article" date="2015" name="PLoS Genet.">
        <title>The dynamic genome and transcriptome of the human fungal pathogen Blastomyces and close relative Emmonsia.</title>
        <authorList>
            <person name="Munoz J.F."/>
            <person name="Gauthier G.M."/>
            <person name="Desjardins C.A."/>
            <person name="Gallo J.E."/>
            <person name="Holder J."/>
            <person name="Sullivan T.D."/>
            <person name="Marty A.J."/>
            <person name="Carmen J.C."/>
            <person name="Chen Z."/>
            <person name="Ding L."/>
            <person name="Gujja S."/>
            <person name="Magrini V."/>
            <person name="Misas E."/>
            <person name="Mitreva M."/>
            <person name="Priest M."/>
            <person name="Saif S."/>
            <person name="Whiston E.A."/>
            <person name="Young S."/>
            <person name="Zeng Q."/>
            <person name="Goldman W.E."/>
            <person name="Mardis E.R."/>
            <person name="Taylor J.W."/>
            <person name="McEwen J.G."/>
            <person name="Clay O.K."/>
            <person name="Klein B.S."/>
            <person name="Cuomo C.A."/>
        </authorList>
    </citation>
    <scope>NUCLEOTIDE SEQUENCE [LARGE SCALE GENOMIC DNA]</scope>
    <source>
        <strain evidence="2">ER-3 / ATCC MYA-2586</strain>
    </source>
</reference>
<organism evidence="1 2">
    <name type="scientific">Ajellomyces dermatitidis (strain ER-3 / ATCC MYA-2586)</name>
    <name type="common">Blastomyces dermatitidis</name>
    <dbReference type="NCBI Taxonomy" id="559297"/>
    <lineage>
        <taxon>Eukaryota</taxon>
        <taxon>Fungi</taxon>
        <taxon>Dikarya</taxon>
        <taxon>Ascomycota</taxon>
        <taxon>Pezizomycotina</taxon>
        <taxon>Eurotiomycetes</taxon>
        <taxon>Eurotiomycetidae</taxon>
        <taxon>Onygenales</taxon>
        <taxon>Ajellomycetaceae</taxon>
        <taxon>Blastomyces</taxon>
    </lineage>
</organism>
<evidence type="ECO:0000313" key="2">
    <source>
        <dbReference type="Proteomes" id="UP000002039"/>
    </source>
</evidence>
<keyword evidence="2" id="KW-1185">Reference proteome</keyword>
<protein>
    <submittedName>
        <fullName evidence="1">Uncharacterized protein</fullName>
    </submittedName>
</protein>
<dbReference type="EMBL" id="EQ999975">
    <property type="protein sequence ID" value="OAT00937.1"/>
    <property type="molecule type" value="Genomic_DNA"/>
</dbReference>
<gene>
    <name evidence="1" type="ORF">BDCG_16800</name>
</gene>
<dbReference type="RefSeq" id="XP_045280664.1">
    <property type="nucleotide sequence ID" value="XM_045425998.1"/>
</dbReference>
<accession>A0ABX2VUU3</accession>
<proteinExistence type="predicted"/>
<evidence type="ECO:0000313" key="1">
    <source>
        <dbReference type="EMBL" id="OAT00937.1"/>
    </source>
</evidence>
<sequence>MYSTYAPILGHSRSPILGRHPDQSYRLFRYTPQIPHTLRSSAILDCRSSAILDCRSSAATNVYMFFRPEAPPHTESPDSPQIEACSPVTLALQQDLTKRRNTPLTTFIPDFNTKILEAGDQSWKDRMKISMLKKTLTFELLQALVSADEDPTYEGFCTQLRTMNDHLTKLKNIQNSGRRHYTPATYTPAPMNNPVTYTPALTDNPATHTPTPKNNHDADIMNWIDSNAYAQARVSAI</sequence>
<name>A0ABX2VUU3_AJEDR</name>